<dbReference type="Proteomes" id="UP000027471">
    <property type="component" value="Unassembled WGS sequence"/>
</dbReference>
<accession>A0A074JRB0</accession>
<dbReference type="PANTHER" id="PTHR30563:SF0">
    <property type="entry name" value="DNA RECOMBINATION PROTEIN RMUC"/>
    <property type="match status" value="1"/>
</dbReference>
<dbReference type="InterPro" id="IPR003798">
    <property type="entry name" value="DNA_recombination_RmuC"/>
</dbReference>
<feature type="region of interest" description="Disordered" evidence="7">
    <location>
        <begin position="459"/>
        <end position="482"/>
    </location>
</feature>
<name>A0A074JRB0_9RHOB</name>
<dbReference type="Pfam" id="PF02646">
    <property type="entry name" value="RmuC"/>
    <property type="match status" value="1"/>
</dbReference>
<sequence>MIQIGNITLDLNDPLVQGLLGAGALVLVLAFLWFSTRRNLAEANADLADALPYRDEAQNLREALAASEAAAERLHEVETELNRTRDQLNAEYRARIAKSEAYDSLQREHQARLDELRGMKKEIEDRFSTVASGVLQKNSETFLSLVSERFKAHEKTAQDELDRRRDAIEHLVKPLNLRLNEFGEQIQSIEKARNEAYGAIHQQVRALAEGQSSLGQETRKLVQALRAPKTRGRWGEMQLRQVFEMAGMSENVDFHLEHHMNTDEGARRPDAIVHIPGGKSIVVDAKTPLEAYLDALEAATPELQNAALNRHAQQVRQHVKMLASKAYQQQIAETPDFVVMFIPGETFVAAAAEADPGLIEYAFQNKVLIASPTTLMALVKAIAYGWQQEKMAKNAVEVQKTAQDLYERIKTFGGHIDSVGRALTRSVDSYNKAVGSLESRVLPSARKFEAMGVVADEGQLDTPALVDSQPRPLSAPAFTQED</sequence>
<comment type="function">
    <text evidence="1">Involved in DNA recombination.</text>
</comment>
<evidence type="ECO:0000256" key="6">
    <source>
        <dbReference type="SAM" id="Coils"/>
    </source>
</evidence>
<comment type="caution">
    <text evidence="9">The sequence shown here is derived from an EMBL/GenBank/DDBJ whole genome shotgun (WGS) entry which is preliminary data.</text>
</comment>
<comment type="similarity">
    <text evidence="2">Belongs to the RmuC family.</text>
</comment>
<dbReference type="OrthoDB" id="370725at2"/>
<evidence type="ECO:0000256" key="2">
    <source>
        <dbReference type="ARBA" id="ARBA00009840"/>
    </source>
</evidence>
<keyword evidence="8" id="KW-1133">Transmembrane helix</keyword>
<dbReference type="eggNOG" id="COG1322">
    <property type="taxonomic scope" value="Bacteria"/>
</dbReference>
<keyword evidence="8" id="KW-0472">Membrane</keyword>
<evidence type="ECO:0000256" key="1">
    <source>
        <dbReference type="ARBA" id="ARBA00003416"/>
    </source>
</evidence>
<keyword evidence="5" id="KW-0233">DNA recombination</keyword>
<keyword evidence="4 6" id="KW-0175">Coiled coil</keyword>
<feature type="transmembrane region" description="Helical" evidence="8">
    <location>
        <begin position="15"/>
        <end position="34"/>
    </location>
</feature>
<keyword evidence="10" id="KW-1185">Reference proteome</keyword>
<dbReference type="PANTHER" id="PTHR30563">
    <property type="entry name" value="DNA RECOMBINATION PROTEIN RMUC"/>
    <property type="match status" value="1"/>
</dbReference>
<evidence type="ECO:0000256" key="4">
    <source>
        <dbReference type="ARBA" id="ARBA00023054"/>
    </source>
</evidence>
<keyword evidence="8" id="KW-0812">Transmembrane</keyword>
<dbReference type="RefSeq" id="WP_051697145.1">
    <property type="nucleotide sequence ID" value="NZ_AUNB01000022.1"/>
</dbReference>
<protein>
    <recommendedName>
        <fullName evidence="3">DNA recombination protein RmuC homolog</fullName>
    </recommendedName>
</protein>
<reference evidence="9 10" key="1">
    <citation type="journal article" date="2015" name="Antonie Van Leeuwenhoek">
        <title>Thioclava indica sp. nov., isolated from surface seawater of the Indian Ocean.</title>
        <authorList>
            <person name="Liu Y."/>
            <person name="Lai Q."/>
            <person name="Du J."/>
            <person name="Xu H."/>
            <person name="Jiang L."/>
            <person name="Shao Z."/>
        </authorList>
    </citation>
    <scope>NUCLEOTIDE SEQUENCE [LARGE SCALE GENOMIC DNA]</scope>
    <source>
        <strain evidence="9 10">DT23-4</strain>
    </source>
</reference>
<organism evidence="9 10">
    <name type="scientific">Thioclava indica</name>
    <dbReference type="NCBI Taxonomy" id="1353528"/>
    <lineage>
        <taxon>Bacteria</taxon>
        <taxon>Pseudomonadati</taxon>
        <taxon>Pseudomonadota</taxon>
        <taxon>Alphaproteobacteria</taxon>
        <taxon>Rhodobacterales</taxon>
        <taxon>Paracoccaceae</taxon>
        <taxon>Thioclava</taxon>
    </lineage>
</organism>
<evidence type="ECO:0000256" key="7">
    <source>
        <dbReference type="SAM" id="MobiDB-lite"/>
    </source>
</evidence>
<feature type="coiled-coil region" evidence="6">
    <location>
        <begin position="57"/>
        <end position="126"/>
    </location>
</feature>
<dbReference type="STRING" id="1353528.DT23_14100"/>
<evidence type="ECO:0000256" key="5">
    <source>
        <dbReference type="ARBA" id="ARBA00023172"/>
    </source>
</evidence>
<dbReference type="GO" id="GO:0006310">
    <property type="term" value="P:DNA recombination"/>
    <property type="evidence" value="ECO:0007669"/>
    <property type="project" value="UniProtKB-KW"/>
</dbReference>
<evidence type="ECO:0000256" key="8">
    <source>
        <dbReference type="SAM" id="Phobius"/>
    </source>
</evidence>
<proteinExistence type="inferred from homology"/>
<dbReference type="AlphaFoldDB" id="A0A074JRB0"/>
<dbReference type="EMBL" id="AUNB01000022">
    <property type="protein sequence ID" value="KEO60126.1"/>
    <property type="molecule type" value="Genomic_DNA"/>
</dbReference>
<evidence type="ECO:0000256" key="3">
    <source>
        <dbReference type="ARBA" id="ARBA00021840"/>
    </source>
</evidence>
<evidence type="ECO:0000313" key="9">
    <source>
        <dbReference type="EMBL" id="KEO60126.1"/>
    </source>
</evidence>
<evidence type="ECO:0000313" key="10">
    <source>
        <dbReference type="Proteomes" id="UP000027471"/>
    </source>
</evidence>
<gene>
    <name evidence="9" type="ORF">DT23_14100</name>
</gene>